<evidence type="ECO:0000259" key="2">
    <source>
        <dbReference type="Pfam" id="PF26078"/>
    </source>
</evidence>
<gene>
    <name evidence="4" type="ORF">BSA145_06165</name>
</gene>
<dbReference type="InterPro" id="IPR052399">
    <property type="entry name" value="Phage_Baseplate_Assmbl_Protein"/>
</dbReference>
<dbReference type="PANTHER" id="PTHR37829:SF3">
    <property type="entry name" value="PROTEIN JAYE-RELATED"/>
    <property type="match status" value="1"/>
</dbReference>
<name>A0A1L6ZG91_BACIA</name>
<evidence type="ECO:0000313" key="4">
    <source>
        <dbReference type="EMBL" id="APT45545.1"/>
    </source>
</evidence>
<dbReference type="Pfam" id="PF26078">
    <property type="entry name" value="Baseplate_J_M"/>
    <property type="match status" value="1"/>
</dbReference>
<dbReference type="Proteomes" id="UP000185426">
    <property type="component" value="Chromosome"/>
</dbReference>
<feature type="domain" description="Baseplate J-like C-terminal" evidence="3">
    <location>
        <begin position="260"/>
        <end position="345"/>
    </location>
</feature>
<comment type="similarity">
    <text evidence="1">Belongs to the Mu gp47/PBSX XkdT family.</text>
</comment>
<accession>A0A1L6ZG91</accession>
<proteinExistence type="inferred from homology"/>
<evidence type="ECO:0000256" key="1">
    <source>
        <dbReference type="ARBA" id="ARBA00038087"/>
    </source>
</evidence>
<reference evidence="4 5" key="1">
    <citation type="submission" date="2016-05" db="EMBL/GenBank/DDBJ databases">
        <title>Complete Genome and Methylome Analysis of Psychrotrophic Bacterial Isolates from Antarctic Lake Untersee.</title>
        <authorList>
            <person name="Fomenkov A."/>
            <person name="Akimov V.N."/>
            <person name="Vasilyeva L.V."/>
            <person name="Andersen D."/>
            <person name="Vincze T."/>
            <person name="Roberts R.J."/>
        </authorList>
    </citation>
    <scope>NUCLEOTIDE SEQUENCE [LARGE SCALE GENOMIC DNA]</scope>
    <source>
        <strain evidence="4 5">U14-5</strain>
    </source>
</reference>
<evidence type="ECO:0000313" key="5">
    <source>
        <dbReference type="Proteomes" id="UP000185426"/>
    </source>
</evidence>
<sequence>MFEEQTYEALMERMLDRLPDDIDKRENSVIWNALAPAAAELAQSYIWLDQVFELVFADTAQGEFLDRRAAEVGIERKPATKAVWSAVIQPDNINIPTGSRFFIEDVYFQYSKDGTLECETPGKAGNVQLTDQPLLSLDTIPGLESIKMKELVIPGQEEEDDASLYDRYLIRARREAVSANRAHYKKWAEEVPGVGRAKVFPLWNGEGTVKIVITDGNLDVASDLLVKRVQEYIDPVPGEGEGQAPIGSKATVESAKWLDIDIEVAVELQMDWTLEGAQKEIEEKVKTLLKSIAFEKSTIRMSALNDILYHSESVSDYADVLLNGESKNLVLQDIEIPRLRQVKVIEQTG</sequence>
<dbReference type="AlphaFoldDB" id="A0A1L6ZG91"/>
<feature type="domain" description="Baseplate J-like central" evidence="2">
    <location>
        <begin position="177"/>
        <end position="253"/>
    </location>
</feature>
<dbReference type="EMBL" id="CP015607">
    <property type="protein sequence ID" value="APT45545.1"/>
    <property type="molecule type" value="Genomic_DNA"/>
</dbReference>
<dbReference type="PANTHER" id="PTHR37829">
    <property type="entry name" value="PHAGE-LIKE ELEMENT PBSX PROTEIN XKDT"/>
    <property type="match status" value="1"/>
</dbReference>
<organism evidence="4 5">
    <name type="scientific">Bacillus safensis</name>
    <dbReference type="NCBI Taxonomy" id="561879"/>
    <lineage>
        <taxon>Bacteria</taxon>
        <taxon>Bacillati</taxon>
        <taxon>Bacillota</taxon>
        <taxon>Bacilli</taxon>
        <taxon>Bacillales</taxon>
        <taxon>Bacillaceae</taxon>
        <taxon>Bacillus</taxon>
    </lineage>
</organism>
<dbReference type="Pfam" id="PF26079">
    <property type="entry name" value="Baseplate_J_C"/>
    <property type="match status" value="1"/>
</dbReference>
<dbReference type="RefSeq" id="WP_075621937.1">
    <property type="nucleotide sequence ID" value="NZ_CP015607.1"/>
</dbReference>
<dbReference type="InterPro" id="IPR058531">
    <property type="entry name" value="Baseplate_J_M"/>
</dbReference>
<evidence type="ECO:0000259" key="3">
    <source>
        <dbReference type="Pfam" id="PF26079"/>
    </source>
</evidence>
<protein>
    <submittedName>
        <fullName evidence="4">Phage portal protein</fullName>
    </submittedName>
</protein>
<dbReference type="InterPro" id="IPR058530">
    <property type="entry name" value="Baseplate_J-like_C"/>
</dbReference>